<gene>
    <name evidence="1" type="ORF">Zmor_002417</name>
</gene>
<keyword evidence="2" id="KW-1185">Reference proteome</keyword>
<organism evidence="1 2">
    <name type="scientific">Zophobas morio</name>
    <dbReference type="NCBI Taxonomy" id="2755281"/>
    <lineage>
        <taxon>Eukaryota</taxon>
        <taxon>Metazoa</taxon>
        <taxon>Ecdysozoa</taxon>
        <taxon>Arthropoda</taxon>
        <taxon>Hexapoda</taxon>
        <taxon>Insecta</taxon>
        <taxon>Pterygota</taxon>
        <taxon>Neoptera</taxon>
        <taxon>Endopterygota</taxon>
        <taxon>Coleoptera</taxon>
        <taxon>Polyphaga</taxon>
        <taxon>Cucujiformia</taxon>
        <taxon>Tenebrionidae</taxon>
        <taxon>Zophobas</taxon>
    </lineage>
</organism>
<dbReference type="Pfam" id="PF14906">
    <property type="entry name" value="DUF4495"/>
    <property type="match status" value="1"/>
</dbReference>
<reference evidence="1" key="1">
    <citation type="journal article" date="2023" name="G3 (Bethesda)">
        <title>Whole genome assemblies of Zophobas morio and Tenebrio molitor.</title>
        <authorList>
            <person name="Kaur S."/>
            <person name="Stinson S.A."/>
            <person name="diCenzo G.C."/>
        </authorList>
    </citation>
    <scope>NUCLEOTIDE SEQUENCE</scope>
    <source>
        <strain evidence="1">QUZm001</strain>
    </source>
</reference>
<dbReference type="AlphaFoldDB" id="A0AA38J548"/>
<dbReference type="PANTHER" id="PTHR33960">
    <property type="entry name" value="SIMILAR TO KIAA0825 PROTEIN"/>
    <property type="match status" value="1"/>
</dbReference>
<comment type="caution">
    <text evidence="1">The sequence shown here is derived from an EMBL/GenBank/DDBJ whole genome shotgun (WGS) entry which is preliminary data.</text>
</comment>
<dbReference type="Proteomes" id="UP001168821">
    <property type="component" value="Unassembled WGS sequence"/>
</dbReference>
<dbReference type="PANTHER" id="PTHR33960:SF1">
    <property type="entry name" value="SIMILAR TO KIAA0825 PROTEIN"/>
    <property type="match status" value="1"/>
</dbReference>
<protein>
    <submittedName>
        <fullName evidence="1">Uncharacterized protein</fullName>
    </submittedName>
</protein>
<name>A0AA38J548_9CUCU</name>
<evidence type="ECO:0000313" key="2">
    <source>
        <dbReference type="Proteomes" id="UP001168821"/>
    </source>
</evidence>
<dbReference type="EMBL" id="JALNTZ010000001">
    <property type="protein sequence ID" value="KAJ3667006.1"/>
    <property type="molecule type" value="Genomic_DNA"/>
</dbReference>
<dbReference type="InterPro" id="IPR027993">
    <property type="entry name" value="DUF4495"/>
</dbReference>
<proteinExistence type="predicted"/>
<sequence>MEVMEDGNLMDKVHILIQRDMEYYKNNQTVLQETICPGVAGGRLDFPRSVSFAAMKLVLWWEEEYVAAYRKNSGFLQKCEVSDQNMDTSGGCGGIVKASDPTKFVNLINKSAEQLLEHLHVLTQEALDHADLTVLTGTIGAATLLKNCLWFYLQSISEIKGSQVELLHDSSKKYQEMGEALAERLLDLHCRLLSLYILQEAESLDWENQKAFCESERGSYVIQMWWLYMQGTKEDLWNTVPPKMAQRVFSGMLNESLTILTVRYTQSCPSEARSKLLVVDISNLLLCIAQLLPCICDRAEELVGLNLNSKSKILRDIHTKCQELLNCLVLRGASLDVLHKVFRKGIENVDIFKSKSLGPAPWIIFALPNIFKVHPKNTLRMSDLPPNIAIALELTVLLAQPQPNWALLLKVSRLISYYPYYTLQVLGMKNCKLLKLILEFSLENFSAEIQQPTIRVEPCGFFLCSSDGTCKCIDTSVPFLTPLHYYDLIASVTCVILTIGSNDDFSDILFSAISHQPNWAKCFDRRNVWNQIRPPWYESILTFIKPLLPTITRTVINAIQTGASMYQAMLVILGCYSQLWDCVNTVLPRVSTLIQDLLPADVTPLNHSALIQILISALYTELLRQSELEQNKKVKFSGVPAETPAKVPEHKNSITSFEGSCSSPGDIALAVAESLCSIDEDNKHTDQIEEFLEQVKDSLEMFDDSGEEGSSRVEGSEQITEVLVSDILMTMHGKKSLKRLHHFIKNNSEWFFQKLGISEKVEPVVPNRVIAASCPLLHTMFHIGYRSFDQLLTGEWQPNWNGLFQTPMGLSIDRVWAQISLRWEFRDINSSSLSTRDVQIVNHLTTVLKQS</sequence>
<accession>A0AA38J548</accession>
<evidence type="ECO:0000313" key="1">
    <source>
        <dbReference type="EMBL" id="KAJ3667006.1"/>
    </source>
</evidence>